<dbReference type="PANTHER" id="PTHR40254">
    <property type="entry name" value="BLR0577 PROTEIN"/>
    <property type="match status" value="1"/>
</dbReference>
<reference evidence="3 4" key="1">
    <citation type="journal article" date="2019" name="Int. J. Syst. Evol. Microbiol.">
        <title>The Global Catalogue of Microorganisms (GCM) 10K type strain sequencing project: providing services to taxonomists for standard genome sequencing and annotation.</title>
        <authorList>
            <consortium name="The Broad Institute Genomics Platform"/>
            <consortium name="The Broad Institute Genome Sequencing Center for Infectious Disease"/>
            <person name="Wu L."/>
            <person name="Ma J."/>
        </authorList>
    </citation>
    <scope>NUCLEOTIDE SEQUENCE [LARGE SCALE GENOMIC DNA]</scope>
    <source>
        <strain evidence="3 4">JCM 14046</strain>
    </source>
</reference>
<comment type="caution">
    <text evidence="3">The sequence shown here is derived from an EMBL/GenBank/DDBJ whole genome shotgun (WGS) entry which is preliminary data.</text>
</comment>
<dbReference type="Pfam" id="PF13454">
    <property type="entry name" value="NAD_binding_9"/>
    <property type="match status" value="1"/>
</dbReference>
<sequence length="485" mass="51745">MFDPGRTPMAPQTRSSGPSDAPARPTISIVGGGASGTLTAAHLLRVSRDTDLRVVLHESGPAPARGLAYSTTDTRHLLNVRTRDMSGLADEPGHLVAWAERTGAPADPVGFLPRATYARYLGDLLRDLDAHTGGRLEVRREEVRDVAPRDGGGYAVQGTRGRTDADAVVLAYGNLPSATLRAGGDELPAAPWHLPSAWDVEALRALPADARVVLVGSGLTAVDAAITLLGDEPAREVVMVSRSGRLPLDHLPQPCSTSWVRPVPEEARTADALAAHVREQVERARRSGVCWRSVVDGLRGWNQRLWLRLDHDERRRFLAHHARDWEVARHRMAPGVAATIAEHRRTGRLRLLGGGLTSVADLGATVRVGLAGGEELEVDAVVNCTGPCPDLDRATLPVVAALRDRGLLAADPLGLGVDCRTDGRVVGRDGVARDDLLVVGPPRKGVLWETTAVPEIRAQAAELAVRLVAEVTATGAEGERALARR</sequence>
<organism evidence="3 4">
    <name type="scientific">Nocardioides lentus</name>
    <dbReference type="NCBI Taxonomy" id="338077"/>
    <lineage>
        <taxon>Bacteria</taxon>
        <taxon>Bacillati</taxon>
        <taxon>Actinomycetota</taxon>
        <taxon>Actinomycetes</taxon>
        <taxon>Propionibacteriales</taxon>
        <taxon>Nocardioidaceae</taxon>
        <taxon>Nocardioides</taxon>
    </lineage>
</organism>
<dbReference type="InterPro" id="IPR052189">
    <property type="entry name" value="L-asp_N-monooxygenase_NS-form"/>
</dbReference>
<accession>A0ABN2PKW5</accession>
<evidence type="ECO:0000256" key="1">
    <source>
        <dbReference type="SAM" id="MobiDB-lite"/>
    </source>
</evidence>
<dbReference type="InterPro" id="IPR036188">
    <property type="entry name" value="FAD/NAD-bd_sf"/>
</dbReference>
<dbReference type="PRINTS" id="PR00368">
    <property type="entry name" value="FADPNR"/>
</dbReference>
<feature type="region of interest" description="Disordered" evidence="1">
    <location>
        <begin position="1"/>
        <end position="25"/>
    </location>
</feature>
<dbReference type="PANTHER" id="PTHR40254:SF1">
    <property type="entry name" value="BLR0577 PROTEIN"/>
    <property type="match status" value="1"/>
</dbReference>
<protein>
    <submittedName>
        <fullName evidence="3">FAD/NAD(P)-binding domain-containing protein</fullName>
    </submittedName>
</protein>
<dbReference type="EMBL" id="BAAAMY010000005">
    <property type="protein sequence ID" value="GAA1922090.1"/>
    <property type="molecule type" value="Genomic_DNA"/>
</dbReference>
<evidence type="ECO:0000313" key="4">
    <source>
        <dbReference type="Proteomes" id="UP001501612"/>
    </source>
</evidence>
<name>A0ABN2PKW5_9ACTN</name>
<evidence type="ECO:0000313" key="3">
    <source>
        <dbReference type="EMBL" id="GAA1922090.1"/>
    </source>
</evidence>
<keyword evidence="4" id="KW-1185">Reference proteome</keyword>
<evidence type="ECO:0000259" key="2">
    <source>
        <dbReference type="Pfam" id="PF13454"/>
    </source>
</evidence>
<dbReference type="Proteomes" id="UP001501612">
    <property type="component" value="Unassembled WGS sequence"/>
</dbReference>
<gene>
    <name evidence="3" type="ORF">GCM10009737_24480</name>
</gene>
<proteinExistence type="predicted"/>
<dbReference type="InterPro" id="IPR038732">
    <property type="entry name" value="HpyO/CreE_NAD-binding"/>
</dbReference>
<feature type="domain" description="FAD-dependent urate hydroxylase HpyO/Asp monooxygenase CreE-like FAD/NAD(P)-binding" evidence="2">
    <location>
        <begin position="29"/>
        <end position="174"/>
    </location>
</feature>
<dbReference type="SUPFAM" id="SSF51905">
    <property type="entry name" value="FAD/NAD(P)-binding domain"/>
    <property type="match status" value="2"/>
</dbReference>
<dbReference type="Gene3D" id="3.50.50.60">
    <property type="entry name" value="FAD/NAD(P)-binding domain"/>
    <property type="match status" value="1"/>
</dbReference>